<organism evidence="1 2">
    <name type="scientific">Paraburkholderia humisilvae</name>
    <dbReference type="NCBI Taxonomy" id="627669"/>
    <lineage>
        <taxon>Bacteria</taxon>
        <taxon>Pseudomonadati</taxon>
        <taxon>Pseudomonadota</taxon>
        <taxon>Betaproteobacteria</taxon>
        <taxon>Burkholderiales</taxon>
        <taxon>Burkholderiaceae</taxon>
        <taxon>Paraburkholderia</taxon>
    </lineage>
</organism>
<accession>A0A6J5DM67</accession>
<dbReference type="Proteomes" id="UP000494363">
    <property type="component" value="Unassembled WGS sequence"/>
</dbReference>
<gene>
    <name evidence="1" type="ORF">LMG29542_02298</name>
</gene>
<evidence type="ECO:0000313" key="1">
    <source>
        <dbReference type="EMBL" id="CAB3754272.1"/>
    </source>
</evidence>
<dbReference type="AlphaFoldDB" id="A0A6J5DM67"/>
<dbReference type="EMBL" id="CADIKH010000009">
    <property type="protein sequence ID" value="CAB3754272.1"/>
    <property type="molecule type" value="Genomic_DNA"/>
</dbReference>
<reference evidence="1 2" key="1">
    <citation type="submission" date="2020-04" db="EMBL/GenBank/DDBJ databases">
        <authorList>
            <person name="De Canck E."/>
        </authorList>
    </citation>
    <scope>NUCLEOTIDE SEQUENCE [LARGE SCALE GENOMIC DNA]</scope>
    <source>
        <strain evidence="1 2">LMG 29542</strain>
    </source>
</reference>
<protein>
    <submittedName>
        <fullName evidence="1">Uncharacterized protein</fullName>
    </submittedName>
</protein>
<name>A0A6J5DM67_9BURK</name>
<sequence length="190" mass="22205">MGRYQAEHAWEEIKRFDLVLAAEAMLEADVATSSRPVENGKRGLVNIRFTKDPEFLKVPGEHFARLESLRILLKDVAPEGRFNIQDYAASEAQYNVNVMYKLPLLSAKFVKESERIFLKRMALFDLAFVLAQALDSGYYLGRLLKKFPDPRHNWDRAIRNRIPFMDNAARIYVPPRRRNEPLQNGRYFDR</sequence>
<proteinExistence type="predicted"/>
<evidence type="ECO:0000313" key="2">
    <source>
        <dbReference type="Proteomes" id="UP000494363"/>
    </source>
</evidence>
<keyword evidence="2" id="KW-1185">Reference proteome</keyword>
<dbReference type="RefSeq" id="WP_175226579.1">
    <property type="nucleotide sequence ID" value="NZ_CADIKH010000009.1"/>
</dbReference>